<dbReference type="Proteomes" id="UP000199139">
    <property type="component" value="Unassembled WGS sequence"/>
</dbReference>
<dbReference type="OrthoDB" id="2921515at2"/>
<keyword evidence="4" id="KW-1185">Reference proteome</keyword>
<dbReference type="RefSeq" id="WP_089853397.1">
    <property type="nucleotide sequence ID" value="NZ_BJWJ01000013.1"/>
</dbReference>
<dbReference type="EMBL" id="BJWJ01000013">
    <property type="protein sequence ID" value="GEM04538.1"/>
    <property type="molecule type" value="Genomic_DNA"/>
</dbReference>
<evidence type="ECO:0000313" key="2">
    <source>
        <dbReference type="EMBL" id="SFS69839.1"/>
    </source>
</evidence>
<gene>
    <name evidence="1" type="ORF">HMI01_15260</name>
    <name evidence="2" type="ORF">SAMN05421668_10737</name>
</gene>
<sequence>MIRIIIDHSYEDDYFRISHLDIDLKDKEKEKEVRERFKKIEQSLVIPGRFLTKRIAKALDVDENLIELDTEEIDIN</sequence>
<reference evidence="1 4" key="2">
    <citation type="submission" date="2019-07" db="EMBL/GenBank/DDBJ databases">
        <title>Whole genome shotgun sequence of Halolactibacillus miurensis NBRC 100873.</title>
        <authorList>
            <person name="Hosoyama A."/>
            <person name="Uohara A."/>
            <person name="Ohji S."/>
            <person name="Ichikawa N."/>
        </authorList>
    </citation>
    <scope>NUCLEOTIDE SEQUENCE [LARGE SCALE GENOMIC DNA]</scope>
    <source>
        <strain evidence="1 4">NBRC 100873</strain>
    </source>
</reference>
<dbReference type="STRING" id="306541.SAMN05421668_10737"/>
<proteinExistence type="predicted"/>
<dbReference type="AlphaFoldDB" id="A0A1I6RYQ3"/>
<organism evidence="2 3">
    <name type="scientific">Halolactibacillus miurensis</name>
    <dbReference type="NCBI Taxonomy" id="306541"/>
    <lineage>
        <taxon>Bacteria</taxon>
        <taxon>Bacillati</taxon>
        <taxon>Bacillota</taxon>
        <taxon>Bacilli</taxon>
        <taxon>Bacillales</taxon>
        <taxon>Bacillaceae</taxon>
        <taxon>Halolactibacillus</taxon>
    </lineage>
</organism>
<protein>
    <submittedName>
        <fullName evidence="2">Uncharacterized protein</fullName>
    </submittedName>
</protein>
<accession>A0A1I6RYQ3</accession>
<evidence type="ECO:0000313" key="4">
    <source>
        <dbReference type="Proteomes" id="UP000321773"/>
    </source>
</evidence>
<dbReference type="Proteomes" id="UP000321773">
    <property type="component" value="Unassembled WGS sequence"/>
</dbReference>
<dbReference type="EMBL" id="FPAI01000007">
    <property type="protein sequence ID" value="SFS69839.1"/>
    <property type="molecule type" value="Genomic_DNA"/>
</dbReference>
<name>A0A1I6RYQ3_9BACI</name>
<evidence type="ECO:0000313" key="1">
    <source>
        <dbReference type="EMBL" id="GEM04538.1"/>
    </source>
</evidence>
<evidence type="ECO:0000313" key="3">
    <source>
        <dbReference type="Proteomes" id="UP000199139"/>
    </source>
</evidence>
<reference evidence="2 3" key="1">
    <citation type="submission" date="2016-10" db="EMBL/GenBank/DDBJ databases">
        <authorList>
            <person name="de Groot N.N."/>
        </authorList>
    </citation>
    <scope>NUCLEOTIDE SEQUENCE [LARGE SCALE GENOMIC DNA]</scope>
    <source>
        <strain evidence="2 3">DSM 17074</strain>
    </source>
</reference>